<protein>
    <submittedName>
        <fullName evidence="1">Uncharacterized protein</fullName>
    </submittedName>
</protein>
<reference evidence="1" key="1">
    <citation type="journal article" date="2024" name="Int. J. Syst. Evol. Microbiol.">
        <title>Polycladomyces zharkentensis sp. nov., a novel thermophilic cellulose- and starch-degrading member of the Bacillota from a geothermal aquifer in Kazakhstan.</title>
        <authorList>
            <person name="Mashzhan A."/>
            <person name="Kistaubayeva A."/>
            <person name="Javier-Lopez R."/>
            <person name="Bissenova U."/>
            <person name="Bissenbay A."/>
            <person name="Birkeland N.K."/>
        </authorList>
    </citation>
    <scope>NUCLEOTIDE SEQUENCE</scope>
    <source>
        <strain evidence="1">ZKZ2T</strain>
    </source>
</reference>
<proteinExistence type="predicted"/>
<gene>
    <name evidence="1" type="ORF">JQC72_08430</name>
</gene>
<dbReference type="Proteomes" id="UP001177120">
    <property type="component" value="Unassembled WGS sequence"/>
</dbReference>
<name>A0ABS2WJ38_9BACL</name>
<keyword evidence="2" id="KW-1185">Reference proteome</keyword>
<organism evidence="1 2">
    <name type="scientific">Polycladomyces zharkentensis</name>
    <dbReference type="NCBI Taxonomy" id="2807616"/>
    <lineage>
        <taxon>Bacteria</taxon>
        <taxon>Bacillati</taxon>
        <taxon>Bacillota</taxon>
        <taxon>Bacilli</taxon>
        <taxon>Bacillales</taxon>
        <taxon>Thermoactinomycetaceae</taxon>
        <taxon>Polycladomyces</taxon>
    </lineage>
</organism>
<dbReference type="RefSeq" id="WP_205494735.1">
    <property type="nucleotide sequence ID" value="NZ_JAFHAP010000008.1"/>
</dbReference>
<dbReference type="Gene3D" id="3.90.550.10">
    <property type="entry name" value="Spore Coat Polysaccharide Biosynthesis Protein SpsA, Chain A"/>
    <property type="match status" value="1"/>
</dbReference>
<accession>A0ABS2WJ38</accession>
<evidence type="ECO:0000313" key="1">
    <source>
        <dbReference type="EMBL" id="MBN2909552.1"/>
    </source>
</evidence>
<sequence length="349" mass="41402">MIFCTVTTLNRIHMAMAMARSAKEHHPDARVAVCIVEEQVPLAAQNFQHFDHIVLAKDLGHPDFYRHMFKYQLNEGCYSLKPWLLLYLLQAFPANDRLIYLDTDTKVFGPFHEVNEALERSPIVVTPHLTHLSVKNELLIFMSGLYNSGFLALNRNEESKRFLHWWAERLDRFCYNDVKQRVFYDQKWLDHAPIFFEVHILKHPGYNVAWWNRDSRKVALAQNGEFTVNGQPLRFYHFCGFPNHPQLYKDMHPDTRRLVEQYRRNLLELGFNSSRTLPCSYDCYRSGEPIDLRARLAFRNHPERFARIQNPFSMSNRTFLVHVNPWKRKVMPAGKGLDRRRQSLRNNQK</sequence>
<dbReference type="SUPFAM" id="SSF53448">
    <property type="entry name" value="Nucleotide-diphospho-sugar transferases"/>
    <property type="match status" value="1"/>
</dbReference>
<dbReference type="InterPro" id="IPR029044">
    <property type="entry name" value="Nucleotide-diphossugar_trans"/>
</dbReference>
<comment type="caution">
    <text evidence="1">The sequence shown here is derived from an EMBL/GenBank/DDBJ whole genome shotgun (WGS) entry which is preliminary data.</text>
</comment>
<dbReference type="EMBL" id="JAFHAP010000008">
    <property type="protein sequence ID" value="MBN2909552.1"/>
    <property type="molecule type" value="Genomic_DNA"/>
</dbReference>
<evidence type="ECO:0000313" key="2">
    <source>
        <dbReference type="Proteomes" id="UP001177120"/>
    </source>
</evidence>